<evidence type="ECO:0000313" key="10">
    <source>
        <dbReference type="RefSeq" id="XP_022310984.1"/>
    </source>
</evidence>
<feature type="transmembrane region" description="Helical" evidence="7">
    <location>
        <begin position="129"/>
        <end position="150"/>
    </location>
</feature>
<proteinExistence type="inferred from homology"/>
<feature type="domain" description="G-protein coupled receptors family 1 profile" evidence="8">
    <location>
        <begin position="40"/>
        <end position="293"/>
    </location>
</feature>
<evidence type="ECO:0000256" key="4">
    <source>
        <dbReference type="ARBA" id="ARBA00022989"/>
    </source>
</evidence>
<accession>A0A8B8C785</accession>
<evidence type="ECO:0000259" key="8">
    <source>
        <dbReference type="PROSITE" id="PS50262"/>
    </source>
</evidence>
<keyword evidence="2" id="KW-1003">Cell membrane</keyword>
<feature type="transmembrane region" description="Helical" evidence="7">
    <location>
        <begin position="91"/>
        <end position="109"/>
    </location>
</feature>
<feature type="transmembrane region" description="Helical" evidence="7">
    <location>
        <begin position="170"/>
        <end position="192"/>
    </location>
</feature>
<keyword evidence="6" id="KW-0675">Receptor</keyword>
<evidence type="ECO:0000256" key="2">
    <source>
        <dbReference type="ARBA" id="ARBA00022475"/>
    </source>
</evidence>
<sequence>MANNSSFEILDDGMIIQESNTSKILTNLLVIPFGIPICLENLLAIVVLLRSSRLIYQVRILSINLAITDFLAGLILSIPDDVFGSCLLKKYFTAPFINVSLITVTLFNIDRCCSLKFALRYYELVTPKFLKVACSVSWFLGILISYFMFYDPSHDFGVYCGVMYMAPNNSFSLITRVLQLLTILSNLFMYIYMLKLLYERSSAVSGVQCNDKSKTKTPEAHHQPTNHKLSAKYQIRVVKKLAVITGFFLLCCTPYFLVKAIPNIDYTDRKMRALTAITAGIMFLNSAINPVLYVWRFTESRYQLKKILFIWNSEKLRKLEIERKSFFASYQINYNTTQDYKTS</sequence>
<dbReference type="Proteomes" id="UP000694844">
    <property type="component" value="Chromosome 10"/>
</dbReference>
<dbReference type="GO" id="GO:0004930">
    <property type="term" value="F:G protein-coupled receptor activity"/>
    <property type="evidence" value="ECO:0007669"/>
    <property type="project" value="UniProtKB-KW"/>
</dbReference>
<dbReference type="PRINTS" id="PR00237">
    <property type="entry name" value="GPCRRHODOPSN"/>
</dbReference>
<comment type="subcellular location">
    <subcellularLocation>
        <location evidence="1">Cell membrane</location>
        <topology evidence="1">Multi-pass membrane protein</topology>
    </subcellularLocation>
</comment>
<evidence type="ECO:0000256" key="6">
    <source>
        <dbReference type="RuleBase" id="RU000688"/>
    </source>
</evidence>
<name>A0A8B8C785_CRAVI</name>
<dbReference type="GeneID" id="111116289"/>
<keyword evidence="6" id="KW-0807">Transducer</keyword>
<dbReference type="Gene3D" id="1.20.1070.10">
    <property type="entry name" value="Rhodopsin 7-helix transmembrane proteins"/>
    <property type="match status" value="1"/>
</dbReference>
<feature type="transmembrane region" description="Helical" evidence="7">
    <location>
        <begin position="273"/>
        <end position="295"/>
    </location>
</feature>
<gene>
    <name evidence="10" type="primary">LOC111116289</name>
</gene>
<keyword evidence="4 7" id="KW-1133">Transmembrane helix</keyword>
<evidence type="ECO:0000256" key="3">
    <source>
        <dbReference type="ARBA" id="ARBA00022692"/>
    </source>
</evidence>
<keyword evidence="9" id="KW-1185">Reference proteome</keyword>
<protein>
    <submittedName>
        <fullName evidence="10">Histamine H2 receptor-like</fullName>
    </submittedName>
</protein>
<comment type="similarity">
    <text evidence="6">Belongs to the G-protein coupled receptor 1 family.</text>
</comment>
<dbReference type="PROSITE" id="PS50262">
    <property type="entry name" value="G_PROTEIN_RECEP_F1_2"/>
    <property type="match status" value="1"/>
</dbReference>
<organism evidence="9 10">
    <name type="scientific">Crassostrea virginica</name>
    <name type="common">Eastern oyster</name>
    <dbReference type="NCBI Taxonomy" id="6565"/>
    <lineage>
        <taxon>Eukaryota</taxon>
        <taxon>Metazoa</taxon>
        <taxon>Spiralia</taxon>
        <taxon>Lophotrochozoa</taxon>
        <taxon>Mollusca</taxon>
        <taxon>Bivalvia</taxon>
        <taxon>Autobranchia</taxon>
        <taxon>Pteriomorphia</taxon>
        <taxon>Ostreida</taxon>
        <taxon>Ostreoidea</taxon>
        <taxon>Ostreidae</taxon>
        <taxon>Crassostrea</taxon>
    </lineage>
</organism>
<dbReference type="RefSeq" id="XP_022310984.1">
    <property type="nucleotide sequence ID" value="XM_022455276.1"/>
</dbReference>
<dbReference type="PANTHER" id="PTHR22750">
    <property type="entry name" value="G-PROTEIN COUPLED RECEPTOR"/>
    <property type="match status" value="1"/>
</dbReference>
<evidence type="ECO:0000256" key="5">
    <source>
        <dbReference type="ARBA" id="ARBA00023136"/>
    </source>
</evidence>
<keyword evidence="6" id="KW-0297">G-protein coupled receptor</keyword>
<dbReference type="GO" id="GO:0005886">
    <property type="term" value="C:plasma membrane"/>
    <property type="evidence" value="ECO:0007669"/>
    <property type="project" value="UniProtKB-SubCell"/>
</dbReference>
<dbReference type="OrthoDB" id="6106438at2759"/>
<dbReference type="AlphaFoldDB" id="A0A8B8C785"/>
<evidence type="ECO:0000256" key="7">
    <source>
        <dbReference type="SAM" id="Phobius"/>
    </source>
</evidence>
<dbReference type="SUPFAM" id="SSF81321">
    <property type="entry name" value="Family A G protein-coupled receptor-like"/>
    <property type="match status" value="1"/>
</dbReference>
<dbReference type="InterPro" id="IPR017452">
    <property type="entry name" value="GPCR_Rhodpsn_7TM"/>
</dbReference>
<evidence type="ECO:0000256" key="1">
    <source>
        <dbReference type="ARBA" id="ARBA00004651"/>
    </source>
</evidence>
<reference evidence="10" key="1">
    <citation type="submission" date="2025-08" db="UniProtKB">
        <authorList>
            <consortium name="RefSeq"/>
        </authorList>
    </citation>
    <scope>IDENTIFICATION</scope>
    <source>
        <tissue evidence="10">Whole sample</tissue>
    </source>
</reference>
<dbReference type="CDD" id="cd00637">
    <property type="entry name" value="7tm_classA_rhodopsin-like"/>
    <property type="match status" value="1"/>
</dbReference>
<keyword evidence="3 6" id="KW-0812">Transmembrane</keyword>
<dbReference type="Pfam" id="PF00001">
    <property type="entry name" value="7tm_1"/>
    <property type="match status" value="1"/>
</dbReference>
<feature type="transmembrane region" description="Helical" evidence="7">
    <location>
        <begin position="61"/>
        <end position="79"/>
    </location>
</feature>
<feature type="transmembrane region" description="Helical" evidence="7">
    <location>
        <begin position="241"/>
        <end position="261"/>
    </location>
</feature>
<evidence type="ECO:0000313" key="9">
    <source>
        <dbReference type="Proteomes" id="UP000694844"/>
    </source>
</evidence>
<dbReference type="PROSITE" id="PS00237">
    <property type="entry name" value="G_PROTEIN_RECEP_F1_1"/>
    <property type="match status" value="1"/>
</dbReference>
<feature type="transmembrane region" description="Helical" evidence="7">
    <location>
        <begin position="29"/>
        <end position="49"/>
    </location>
</feature>
<dbReference type="KEGG" id="cvn:111116289"/>
<keyword evidence="5 7" id="KW-0472">Membrane</keyword>
<dbReference type="InterPro" id="IPR000276">
    <property type="entry name" value="GPCR_Rhodpsn"/>
</dbReference>